<dbReference type="EMBL" id="QEWP01000006">
    <property type="protein sequence ID" value="PWD99654.1"/>
    <property type="molecule type" value="Genomic_DNA"/>
</dbReference>
<dbReference type="OrthoDB" id="1113152at2"/>
<evidence type="ECO:0000313" key="1">
    <source>
        <dbReference type="EMBL" id="PWD99654.1"/>
    </source>
</evidence>
<organism evidence="1 2">
    <name type="scientific">Marinilabilia rubra</name>
    <dbReference type="NCBI Taxonomy" id="2162893"/>
    <lineage>
        <taxon>Bacteria</taxon>
        <taxon>Pseudomonadati</taxon>
        <taxon>Bacteroidota</taxon>
        <taxon>Bacteroidia</taxon>
        <taxon>Marinilabiliales</taxon>
        <taxon>Marinilabiliaceae</taxon>
        <taxon>Marinilabilia</taxon>
    </lineage>
</organism>
<reference evidence="1 2" key="1">
    <citation type="submission" date="2018-05" db="EMBL/GenBank/DDBJ databases">
        <title>Marinilabilia rubrum sp. nov., isolated from saltern sediment.</title>
        <authorList>
            <person name="Zhang R."/>
        </authorList>
    </citation>
    <scope>NUCLEOTIDE SEQUENCE [LARGE SCALE GENOMIC DNA]</scope>
    <source>
        <strain evidence="1 2">WTE16</strain>
    </source>
</reference>
<keyword evidence="2" id="KW-1185">Reference proteome</keyword>
<dbReference type="Proteomes" id="UP000244956">
    <property type="component" value="Unassembled WGS sequence"/>
</dbReference>
<gene>
    <name evidence="1" type="ORF">DDZ16_09415</name>
</gene>
<accession>A0A2U2B9D1</accession>
<protein>
    <submittedName>
        <fullName evidence="1">Uncharacterized protein</fullName>
    </submittedName>
</protein>
<sequence length="329" mass="37833">MFQGIAEQITEATKEVRQQKVLRNYVETLEKQEKVNHRLKKKAESNLSKTSIPQVSSSKVIKSISLRSLFFNVFKKQENEKDSARSNFIRNILTSTHIDHCTAVYTKEITANKSKLKPGREVTSLELLIKKIKNSTKDKYYSHDVLSMLQFIDRLSQAKAKSIELERALNVGQTAEKHLQTTIKNLTQEENWGSWELVASKKADYNQIPPSEIDKALDQMPLASAYIECFCILALPFLENRNLVLHGDNLQGLFNAFIENTIKDWIYADKIKATLSRSKQVMNSVKVIIHGLENIYEQNKSEISLLEIETSKRIEETGKQVEKRLNEKF</sequence>
<proteinExistence type="predicted"/>
<dbReference type="RefSeq" id="WP_109264193.1">
    <property type="nucleotide sequence ID" value="NZ_QEWP01000006.1"/>
</dbReference>
<dbReference type="AlphaFoldDB" id="A0A2U2B9D1"/>
<name>A0A2U2B9D1_9BACT</name>
<comment type="caution">
    <text evidence="1">The sequence shown here is derived from an EMBL/GenBank/DDBJ whole genome shotgun (WGS) entry which is preliminary data.</text>
</comment>
<evidence type="ECO:0000313" key="2">
    <source>
        <dbReference type="Proteomes" id="UP000244956"/>
    </source>
</evidence>